<dbReference type="EMBL" id="JBHSKJ010000003">
    <property type="protein sequence ID" value="MFC5144254.1"/>
    <property type="molecule type" value="Genomic_DNA"/>
</dbReference>
<comment type="caution">
    <text evidence="3">The sequence shown here is derived from an EMBL/GenBank/DDBJ whole genome shotgun (WGS) entry which is preliminary data.</text>
</comment>
<keyword evidence="4" id="KW-1185">Reference proteome</keyword>
<name>A0ABV9ZXZ2_9ACTN</name>
<dbReference type="RefSeq" id="WP_382037964.1">
    <property type="nucleotide sequence ID" value="NZ_JBHSKJ010000003.1"/>
</dbReference>
<proteinExistence type="predicted"/>
<gene>
    <name evidence="3" type="ORF">ACFPP6_06085</name>
</gene>
<accession>A0ABV9ZXZ2</accession>
<evidence type="ECO:0000256" key="1">
    <source>
        <dbReference type="SAM" id="MobiDB-lite"/>
    </source>
</evidence>
<evidence type="ECO:0000313" key="3">
    <source>
        <dbReference type="EMBL" id="MFC5144254.1"/>
    </source>
</evidence>
<reference evidence="4" key="1">
    <citation type="journal article" date="2019" name="Int. J. Syst. Evol. Microbiol.">
        <title>The Global Catalogue of Microorganisms (GCM) 10K type strain sequencing project: providing services to taxonomists for standard genome sequencing and annotation.</title>
        <authorList>
            <consortium name="The Broad Institute Genomics Platform"/>
            <consortium name="The Broad Institute Genome Sequencing Center for Infectious Disease"/>
            <person name="Wu L."/>
            <person name="Ma J."/>
        </authorList>
    </citation>
    <scope>NUCLEOTIDE SEQUENCE [LARGE SCALE GENOMIC DNA]</scope>
    <source>
        <strain evidence="4">CGMCC 4.1641</strain>
    </source>
</reference>
<organism evidence="3 4">
    <name type="scientific">Streptomyces aureoversilis</name>
    <dbReference type="NCBI Taxonomy" id="67277"/>
    <lineage>
        <taxon>Bacteria</taxon>
        <taxon>Bacillati</taxon>
        <taxon>Actinomycetota</taxon>
        <taxon>Actinomycetes</taxon>
        <taxon>Kitasatosporales</taxon>
        <taxon>Streptomycetaceae</taxon>
        <taxon>Streptomyces</taxon>
    </lineage>
</organism>
<evidence type="ECO:0000259" key="2">
    <source>
        <dbReference type="Pfam" id="PF24623"/>
    </source>
</evidence>
<evidence type="ECO:0000313" key="4">
    <source>
        <dbReference type="Proteomes" id="UP001596222"/>
    </source>
</evidence>
<dbReference type="Proteomes" id="UP001596222">
    <property type="component" value="Unassembled WGS sequence"/>
</dbReference>
<feature type="region of interest" description="Disordered" evidence="1">
    <location>
        <begin position="32"/>
        <end position="56"/>
    </location>
</feature>
<dbReference type="Pfam" id="PF24623">
    <property type="entry name" value="Phage_zn_bind_8"/>
    <property type="match status" value="1"/>
</dbReference>
<dbReference type="InterPro" id="IPR056911">
    <property type="entry name" value="Phage_Znf_bind_put"/>
</dbReference>
<protein>
    <recommendedName>
        <fullName evidence="2">DNA-binding phage zinc finger domain-containing protein</fullName>
    </recommendedName>
</protein>
<sequence>MSGQPAHPEHAIPCPWCKAQPGQRCTGQRGRRLAIPSHDARITAWNNQPTGEERDQ</sequence>
<feature type="domain" description="DNA-binding phage zinc finger" evidence="2">
    <location>
        <begin position="9"/>
        <end position="53"/>
    </location>
</feature>